<evidence type="ECO:0000313" key="2">
    <source>
        <dbReference type="Proteomes" id="UP000315759"/>
    </source>
</evidence>
<dbReference type="EMBL" id="VIFX01000015">
    <property type="protein sequence ID" value="TQR86132.1"/>
    <property type="molecule type" value="Genomic_DNA"/>
</dbReference>
<evidence type="ECO:0000313" key="1">
    <source>
        <dbReference type="EMBL" id="TQR86132.1"/>
    </source>
</evidence>
<dbReference type="Proteomes" id="UP000315759">
    <property type="component" value="Unassembled WGS sequence"/>
</dbReference>
<keyword evidence="2" id="KW-1185">Reference proteome</keyword>
<gene>
    <name evidence="1" type="ORF">D8S82_13885</name>
</gene>
<comment type="caution">
    <text evidence="1">The sequence shown here is derived from an EMBL/GenBank/DDBJ whole genome shotgun (WGS) entry which is preliminary data.</text>
</comment>
<dbReference type="AlphaFoldDB" id="A0A544W1S0"/>
<dbReference type="PANTHER" id="PTHR38436:SF1">
    <property type="entry name" value="ESTER CYCLASE"/>
    <property type="match status" value="1"/>
</dbReference>
<reference evidence="1 2" key="1">
    <citation type="submission" date="2018-10" db="EMBL/GenBank/DDBJ databases">
        <title>Draft genome of Mycobacterium hodleri strain B.</title>
        <authorList>
            <person name="Amande T.J."/>
            <person name="Mcgenity T.J."/>
        </authorList>
    </citation>
    <scope>NUCLEOTIDE SEQUENCE [LARGE SCALE GENOMIC DNA]</scope>
    <source>
        <strain evidence="1 2">B</strain>
    </source>
</reference>
<dbReference type="Gene3D" id="3.10.450.50">
    <property type="match status" value="1"/>
</dbReference>
<dbReference type="SUPFAM" id="SSF54427">
    <property type="entry name" value="NTF2-like"/>
    <property type="match status" value="1"/>
</dbReference>
<proteinExistence type="predicted"/>
<sequence length="133" mass="15435">MKDHDLLDIYRNYLACLNDRRWSALGEYVADDVVHNGRALGLSGYRAMLESDTHVIPDLEFVPEILLADDRVVSCRLFFQCTPEHEFLGFEPTGQRVSFAEHVFYRFDGGRISEVHSLVDRETIRQQGFRERA</sequence>
<dbReference type="Pfam" id="PF07366">
    <property type="entry name" value="SnoaL"/>
    <property type="match status" value="1"/>
</dbReference>
<dbReference type="RefSeq" id="WP_142552650.1">
    <property type="nucleotide sequence ID" value="NZ_VIFX01000015.1"/>
</dbReference>
<dbReference type="GO" id="GO:0030638">
    <property type="term" value="P:polyketide metabolic process"/>
    <property type="evidence" value="ECO:0007669"/>
    <property type="project" value="InterPro"/>
</dbReference>
<dbReference type="PANTHER" id="PTHR38436">
    <property type="entry name" value="POLYKETIDE CYCLASE SNOAL-LIKE DOMAIN"/>
    <property type="match status" value="1"/>
</dbReference>
<dbReference type="InterPro" id="IPR009959">
    <property type="entry name" value="Cyclase_SnoaL-like"/>
</dbReference>
<organism evidence="1 2">
    <name type="scientific">Mycolicibacterium hodleri</name>
    <dbReference type="NCBI Taxonomy" id="49897"/>
    <lineage>
        <taxon>Bacteria</taxon>
        <taxon>Bacillati</taxon>
        <taxon>Actinomycetota</taxon>
        <taxon>Actinomycetes</taxon>
        <taxon>Mycobacteriales</taxon>
        <taxon>Mycobacteriaceae</taxon>
        <taxon>Mycolicibacterium</taxon>
    </lineage>
</organism>
<protein>
    <submittedName>
        <fullName evidence="1">Ester cyclase</fullName>
    </submittedName>
</protein>
<dbReference type="InterPro" id="IPR032710">
    <property type="entry name" value="NTF2-like_dom_sf"/>
</dbReference>
<name>A0A544W1S0_9MYCO</name>
<accession>A0A544W1S0</accession>